<keyword evidence="3" id="KW-1185">Reference proteome</keyword>
<feature type="chain" id="PRO_5031491868" evidence="1">
    <location>
        <begin position="23"/>
        <end position="164"/>
    </location>
</feature>
<accession>A0A7Y0AUD4</accession>
<dbReference type="Proteomes" id="UP000541470">
    <property type="component" value="Unassembled WGS sequence"/>
</dbReference>
<dbReference type="RefSeq" id="WP_169588111.1">
    <property type="nucleotide sequence ID" value="NZ_JABBGK010000001.1"/>
</dbReference>
<name>A0A7Y0AUD4_9HYPH</name>
<reference evidence="2 3" key="1">
    <citation type="submission" date="2020-04" db="EMBL/GenBank/DDBJ databases">
        <title>Rhizobium sp. S-51 isolated from soil.</title>
        <authorList>
            <person name="Dahal R.H."/>
        </authorList>
    </citation>
    <scope>NUCLEOTIDE SEQUENCE [LARGE SCALE GENOMIC DNA]</scope>
    <source>
        <strain evidence="2 3">S-51</strain>
    </source>
</reference>
<keyword evidence="1" id="KW-0732">Signal</keyword>
<organism evidence="2 3">
    <name type="scientific">Rhizobium terricola</name>
    <dbReference type="NCBI Taxonomy" id="2728849"/>
    <lineage>
        <taxon>Bacteria</taxon>
        <taxon>Pseudomonadati</taxon>
        <taxon>Pseudomonadota</taxon>
        <taxon>Alphaproteobacteria</taxon>
        <taxon>Hyphomicrobiales</taxon>
        <taxon>Rhizobiaceae</taxon>
        <taxon>Rhizobium/Agrobacterium group</taxon>
        <taxon>Rhizobium</taxon>
    </lineage>
</organism>
<evidence type="ECO:0000313" key="3">
    <source>
        <dbReference type="Proteomes" id="UP000541470"/>
    </source>
</evidence>
<evidence type="ECO:0000313" key="2">
    <source>
        <dbReference type="EMBL" id="NML73629.1"/>
    </source>
</evidence>
<comment type="caution">
    <text evidence="2">The sequence shown here is derived from an EMBL/GenBank/DDBJ whole genome shotgun (WGS) entry which is preliminary data.</text>
</comment>
<evidence type="ECO:0000256" key="1">
    <source>
        <dbReference type="SAM" id="SignalP"/>
    </source>
</evidence>
<dbReference type="AlphaFoldDB" id="A0A7Y0AUD4"/>
<sequence length="164" mass="17627">MRFGTCLATSLFSLLALAPALAAECDAWKAEIWDVEGGKAMTAHICNPATGDDRQPMLYLQCQDKDVLAMRFDDGGEGNPPDDNPEWSADFTISGGETKIVTRFQYEAMDGVLYAPVPLSGPLATLLKGGEQITITPPIDIYKPRTFPLKGSSAAIATLAKTCR</sequence>
<protein>
    <submittedName>
        <fullName evidence="2">Uncharacterized protein</fullName>
    </submittedName>
</protein>
<dbReference type="EMBL" id="JABBGK010000001">
    <property type="protein sequence ID" value="NML73629.1"/>
    <property type="molecule type" value="Genomic_DNA"/>
</dbReference>
<gene>
    <name evidence="2" type="ORF">HHL25_05755</name>
</gene>
<proteinExistence type="predicted"/>
<feature type="signal peptide" evidence="1">
    <location>
        <begin position="1"/>
        <end position="22"/>
    </location>
</feature>